<accession>A0A511JLS0</accession>
<comment type="caution">
    <text evidence="1">The sequence shown here is derived from an EMBL/GenBank/DDBJ whole genome shotgun (WGS) entry which is preliminary data.</text>
</comment>
<evidence type="ECO:0000313" key="1">
    <source>
        <dbReference type="EMBL" id="GEL98962.1"/>
    </source>
</evidence>
<organism evidence="1 2">
    <name type="scientific">Cellulomonas terrae</name>
    <dbReference type="NCBI Taxonomy" id="311234"/>
    <lineage>
        <taxon>Bacteria</taxon>
        <taxon>Bacillati</taxon>
        <taxon>Actinomycetota</taxon>
        <taxon>Actinomycetes</taxon>
        <taxon>Micrococcales</taxon>
        <taxon>Cellulomonadaceae</taxon>
        <taxon>Cellulomonas</taxon>
    </lineage>
</organism>
<name>A0A511JLS0_9CELL</name>
<protein>
    <submittedName>
        <fullName evidence="1">Uncharacterized protein</fullName>
    </submittedName>
</protein>
<proteinExistence type="predicted"/>
<evidence type="ECO:0000313" key="2">
    <source>
        <dbReference type="Proteomes" id="UP000321049"/>
    </source>
</evidence>
<dbReference type="EMBL" id="BJWH01000012">
    <property type="protein sequence ID" value="GEL98962.1"/>
    <property type="molecule type" value="Genomic_DNA"/>
</dbReference>
<gene>
    <name evidence="1" type="ORF">CTE05_25090</name>
</gene>
<dbReference type="AlphaFoldDB" id="A0A511JLS0"/>
<sequence length="82" mass="8786">MRGARVGVLVAQDREDVVQTRPEVGVETLSAVARDTHLLHQRGQTLAHALPPVDAPTRRRAPSAVVLSTVTYRAPVVLDPSG</sequence>
<dbReference type="Proteomes" id="UP000321049">
    <property type="component" value="Unassembled WGS sequence"/>
</dbReference>
<keyword evidence="2" id="KW-1185">Reference proteome</keyword>
<reference evidence="1 2" key="1">
    <citation type="submission" date="2019-07" db="EMBL/GenBank/DDBJ databases">
        <title>Whole genome shotgun sequence of Cellulomonas terrae NBRC 100819.</title>
        <authorList>
            <person name="Hosoyama A."/>
            <person name="Uohara A."/>
            <person name="Ohji S."/>
            <person name="Ichikawa N."/>
        </authorList>
    </citation>
    <scope>NUCLEOTIDE SEQUENCE [LARGE SCALE GENOMIC DNA]</scope>
    <source>
        <strain evidence="1 2">NBRC 100819</strain>
    </source>
</reference>